<proteinExistence type="predicted"/>
<dbReference type="EMBL" id="VOBR01000020">
    <property type="protein sequence ID" value="TWP48422.1"/>
    <property type="molecule type" value="Genomic_DNA"/>
</dbReference>
<dbReference type="Proteomes" id="UP000316639">
    <property type="component" value="Unassembled WGS sequence"/>
</dbReference>
<keyword evidence="5" id="KW-1185">Reference proteome</keyword>
<dbReference type="InterPro" id="IPR050766">
    <property type="entry name" value="Bact_Lucif_Oxidored"/>
</dbReference>
<gene>
    <name evidence="4" type="ORF">FKR81_27905</name>
</gene>
<dbReference type="Gene3D" id="3.20.20.30">
    <property type="entry name" value="Luciferase-like domain"/>
    <property type="match status" value="1"/>
</dbReference>
<dbReference type="GO" id="GO:0005829">
    <property type="term" value="C:cytosol"/>
    <property type="evidence" value="ECO:0007669"/>
    <property type="project" value="TreeGrafter"/>
</dbReference>
<feature type="domain" description="Luciferase-like" evidence="3">
    <location>
        <begin position="1"/>
        <end position="245"/>
    </location>
</feature>
<keyword evidence="1" id="KW-0560">Oxidoreductase</keyword>
<dbReference type="SUPFAM" id="SSF51679">
    <property type="entry name" value="Bacterial luciferase-like"/>
    <property type="match status" value="1"/>
</dbReference>
<dbReference type="NCBIfam" id="TIGR04020">
    <property type="entry name" value="seco_metab_LLM"/>
    <property type="match status" value="1"/>
</dbReference>
<dbReference type="RefSeq" id="WP_146356127.1">
    <property type="nucleotide sequence ID" value="NZ_VOBR01000020.1"/>
</dbReference>
<evidence type="ECO:0000256" key="1">
    <source>
        <dbReference type="ARBA" id="ARBA00023002"/>
    </source>
</evidence>
<dbReference type="PANTHER" id="PTHR30137:SF8">
    <property type="entry name" value="BLR5498 PROTEIN"/>
    <property type="match status" value="1"/>
</dbReference>
<dbReference type="InterPro" id="IPR011251">
    <property type="entry name" value="Luciferase-like_dom"/>
</dbReference>
<evidence type="ECO:0000256" key="2">
    <source>
        <dbReference type="ARBA" id="ARBA00023033"/>
    </source>
</evidence>
<keyword evidence="2" id="KW-0503">Monooxygenase</keyword>
<evidence type="ECO:0000259" key="3">
    <source>
        <dbReference type="Pfam" id="PF00296"/>
    </source>
</evidence>
<organism evidence="4 5">
    <name type="scientific">Lentzea tibetensis</name>
    <dbReference type="NCBI Taxonomy" id="2591470"/>
    <lineage>
        <taxon>Bacteria</taxon>
        <taxon>Bacillati</taxon>
        <taxon>Actinomycetota</taxon>
        <taxon>Actinomycetes</taxon>
        <taxon>Pseudonocardiales</taxon>
        <taxon>Pseudonocardiaceae</taxon>
        <taxon>Lentzea</taxon>
    </lineage>
</organism>
<dbReference type="AlphaFoldDB" id="A0A563EMQ5"/>
<protein>
    <submittedName>
        <fullName evidence="4">LLM class flavin-dependent oxidoreductase</fullName>
    </submittedName>
</protein>
<reference evidence="4 5" key="1">
    <citation type="submission" date="2019-07" db="EMBL/GenBank/DDBJ databases">
        <title>Lentzea xizangensis sp. nov., isolated from Qinghai-Tibetan Plateau Soils.</title>
        <authorList>
            <person name="Huang J."/>
        </authorList>
    </citation>
    <scope>NUCLEOTIDE SEQUENCE [LARGE SCALE GENOMIC DNA]</scope>
    <source>
        <strain evidence="4 5">FXJ1.1311</strain>
    </source>
</reference>
<dbReference type="GO" id="GO:0004497">
    <property type="term" value="F:monooxygenase activity"/>
    <property type="evidence" value="ECO:0007669"/>
    <property type="project" value="UniProtKB-KW"/>
</dbReference>
<dbReference type="GO" id="GO:0016705">
    <property type="term" value="F:oxidoreductase activity, acting on paired donors, with incorporation or reduction of molecular oxygen"/>
    <property type="evidence" value="ECO:0007669"/>
    <property type="project" value="InterPro"/>
</dbReference>
<sequence>MDFGLFYFADDGGQGDYRLLIEGARFADAHGFASVWTPERHFHPFGGRYPNPAVTGAAVAMVTSRVQIRAGSVVAPLHHPLRIAEEWSVVDNLSGGRVGVSFASGWHAVDFALRPENYPRRKEVLASTVDTVRRAWRGEQVEVVDGAGNAASVGIYPPPVRPSLPVWLTSAGTPDTFRQAGEMGVGVLTHLLGQDLDDLTAKVRLYRDAYRTAGHSGDGHVALMLHTFLGADREEVREIVRKPFSDYLRSSIGLIVQASGDLMPGVNPDDMDPEDVEFLVERSFDRYFDTGGLFGTVADGVRVVERLKEVGIDEVACLIDFVGDADAVLGGLKHLDELRQVC</sequence>
<name>A0A563EMQ5_9PSEU</name>
<evidence type="ECO:0000313" key="4">
    <source>
        <dbReference type="EMBL" id="TWP48422.1"/>
    </source>
</evidence>
<dbReference type="PANTHER" id="PTHR30137">
    <property type="entry name" value="LUCIFERASE-LIKE MONOOXYGENASE"/>
    <property type="match status" value="1"/>
</dbReference>
<comment type="caution">
    <text evidence="4">The sequence shown here is derived from an EMBL/GenBank/DDBJ whole genome shotgun (WGS) entry which is preliminary data.</text>
</comment>
<dbReference type="InterPro" id="IPR036661">
    <property type="entry name" value="Luciferase-like_sf"/>
</dbReference>
<evidence type="ECO:0000313" key="5">
    <source>
        <dbReference type="Proteomes" id="UP000316639"/>
    </source>
</evidence>
<dbReference type="InterPro" id="IPR024011">
    <property type="entry name" value="Biosynth_lucif-like_mOase_dom"/>
</dbReference>
<accession>A0A563EMQ5</accession>
<dbReference type="Pfam" id="PF00296">
    <property type="entry name" value="Bac_luciferase"/>
    <property type="match status" value="1"/>
</dbReference>
<dbReference type="OrthoDB" id="2472181at2"/>